<name>A0ABV7GFI3_9GAMM</name>
<organism evidence="2 3">
    <name type="scientific">Shewanella submarina</name>
    <dbReference type="NCBI Taxonomy" id="2016376"/>
    <lineage>
        <taxon>Bacteria</taxon>
        <taxon>Pseudomonadati</taxon>
        <taxon>Pseudomonadota</taxon>
        <taxon>Gammaproteobacteria</taxon>
        <taxon>Alteromonadales</taxon>
        <taxon>Shewanellaceae</taxon>
        <taxon>Shewanella</taxon>
    </lineage>
</organism>
<reference evidence="3" key="1">
    <citation type="journal article" date="2019" name="Int. J. Syst. Evol. Microbiol.">
        <title>The Global Catalogue of Microorganisms (GCM) 10K type strain sequencing project: providing services to taxonomists for standard genome sequencing and annotation.</title>
        <authorList>
            <consortium name="The Broad Institute Genomics Platform"/>
            <consortium name="The Broad Institute Genome Sequencing Center for Infectious Disease"/>
            <person name="Wu L."/>
            <person name="Ma J."/>
        </authorList>
    </citation>
    <scope>NUCLEOTIDE SEQUENCE [LARGE SCALE GENOMIC DNA]</scope>
    <source>
        <strain evidence="3">KCTC 52277</strain>
    </source>
</reference>
<dbReference type="RefSeq" id="WP_248934212.1">
    <property type="nucleotide sequence ID" value="NZ_JAKILF010000001.1"/>
</dbReference>
<feature type="region of interest" description="Disordered" evidence="1">
    <location>
        <begin position="44"/>
        <end position="64"/>
    </location>
</feature>
<protein>
    <submittedName>
        <fullName evidence="2">Cytoplasmic protein</fullName>
    </submittedName>
</protein>
<comment type="caution">
    <text evidence="2">The sequence shown here is derived from an EMBL/GenBank/DDBJ whole genome shotgun (WGS) entry which is preliminary data.</text>
</comment>
<dbReference type="Proteomes" id="UP001595621">
    <property type="component" value="Unassembled WGS sequence"/>
</dbReference>
<accession>A0ABV7GFI3</accession>
<proteinExistence type="predicted"/>
<evidence type="ECO:0000256" key="1">
    <source>
        <dbReference type="SAM" id="MobiDB-lite"/>
    </source>
</evidence>
<evidence type="ECO:0000313" key="3">
    <source>
        <dbReference type="Proteomes" id="UP001595621"/>
    </source>
</evidence>
<dbReference type="EMBL" id="JBHRTD010000018">
    <property type="protein sequence ID" value="MFC3140298.1"/>
    <property type="molecule type" value="Genomic_DNA"/>
</dbReference>
<gene>
    <name evidence="2" type="ORF">ACFOE0_19225</name>
</gene>
<sequence length="64" mass="6672">MTPVSNTGFNNAMTHIGKVAEMTKNQQQVEGQIVMDLISAASAPAKPQAPQPVGNIGHNINTTA</sequence>
<keyword evidence="3" id="KW-1185">Reference proteome</keyword>
<evidence type="ECO:0000313" key="2">
    <source>
        <dbReference type="EMBL" id="MFC3140298.1"/>
    </source>
</evidence>